<dbReference type="NCBIfam" id="TIGR00574">
    <property type="entry name" value="dnl1"/>
    <property type="match status" value="1"/>
</dbReference>
<evidence type="ECO:0000256" key="3">
    <source>
        <dbReference type="ARBA" id="ARBA00007572"/>
    </source>
</evidence>
<evidence type="ECO:0000256" key="1">
    <source>
        <dbReference type="ARBA" id="ARBA00001946"/>
    </source>
</evidence>
<dbReference type="EMBL" id="CAVLGL010000137">
    <property type="protein sequence ID" value="CAK1602303.1"/>
    <property type="molecule type" value="Genomic_DNA"/>
</dbReference>
<dbReference type="SMART" id="SM00292">
    <property type="entry name" value="BRCT"/>
    <property type="match status" value="2"/>
</dbReference>
<feature type="domain" description="BRCT" evidence="21">
    <location>
        <begin position="817"/>
        <end position="879"/>
    </location>
</feature>
<dbReference type="InterPro" id="IPR029710">
    <property type="entry name" value="LIG4"/>
</dbReference>
<keyword evidence="23" id="KW-1185">Reference proteome</keyword>
<dbReference type="GO" id="GO:0005958">
    <property type="term" value="C:DNA-dependent protein kinase-DNA ligase 4 complex"/>
    <property type="evidence" value="ECO:0007669"/>
    <property type="project" value="TreeGrafter"/>
</dbReference>
<evidence type="ECO:0000256" key="13">
    <source>
        <dbReference type="ARBA" id="ARBA00023172"/>
    </source>
</evidence>
<evidence type="ECO:0000256" key="5">
    <source>
        <dbReference type="ARBA" id="ARBA00022073"/>
    </source>
</evidence>
<sequence length="880" mass="100923">MSSSEIIVPANQVLFEEFCTLLDSLYDKKKSKREKFRILSNYVDDFRLKAAQIRQEKNSTFYPILRLLLPALERERCSYNLKEARLGALFVNTLAWNKKSPNSQKLLNYRSNWHHKDFATVAYDLLKDRVCKSSSLTIGDVNDILDQIANAEVGKSPTLEEIFTYVLNKINGRQLKWFLRIILKDLKLNMGLKRIFAAFHPDAKIYYDNCSDLSKVCANFDGGNTRPSEIGVEIFYAVSPMLLEQLKITKLSDLPPTKTYMIEEKFDGERFQIHMENNIFEYFSRKGHKYSHNFGESYESGSLTPLLKDCFAPTVKSFILDGEMMGWHKEQETFGSKGMKYDVKTLKDKSQYKPSFCVYDILYYNGKSLVGPSEMGGLPLIKRLEILDNLFRDFSGVISHSKRQVVKDNSDIVDALNKCIEDNKEGITVKDIESYYIANRRDAGWYKIKPEYTEDAIEDLDLVIIGKTLRHPKSFYVACVDNTGGAPRWLCMCSVTGLGREARGALCERLAPHWRRAAADPPPPCLHFNKQKPDFWLLPEHSVVLQVRASELVSSNSYGTPYTLRFQRIIKVRYDKPVNDVMTLQQFEKIVSSNKEVVKLSKKINQEQIDNVSMIPRKKRVAKPLKVAEQFRTQISGEVTVKSQALLGRKICILSDDVDCDKAELVKIIKSHGGKHEENYGADTWCCVAGRLIDHVRFLINKKTVNIVSTSWLRSLPESETLCSLSPLDMLAITKEMRLKMSLDYDYFGDSYKEPIEVDTLKKCFEKMDSDEPKMYLTTQEKIKVDKELFEENNPFSYLRPCFLSLPKSNRIYAIRAQMYGATICDLDSGNVTHVVIPKSASSRDKEEAKKRNALLVSEEWLDACFAEGRLISEALFIFS</sequence>
<dbReference type="Gene3D" id="2.40.50.140">
    <property type="entry name" value="Nucleic acid-binding proteins"/>
    <property type="match status" value="1"/>
</dbReference>
<comment type="subcellular location">
    <subcellularLocation>
        <location evidence="2">Nucleus</location>
    </subcellularLocation>
</comment>
<feature type="domain" description="BRCT" evidence="21">
    <location>
        <begin position="641"/>
        <end position="713"/>
    </location>
</feature>
<dbReference type="EC" id="6.5.1.1" evidence="4"/>
<dbReference type="Pfam" id="PF11411">
    <property type="entry name" value="DNA_ligase_IV"/>
    <property type="match status" value="1"/>
</dbReference>
<evidence type="ECO:0000256" key="9">
    <source>
        <dbReference type="ARBA" id="ARBA00022741"/>
    </source>
</evidence>
<keyword evidence="13" id="KW-0233">DNA recombination</keyword>
<dbReference type="InterPro" id="IPR012340">
    <property type="entry name" value="NA-bd_OB-fold"/>
</dbReference>
<feature type="domain" description="ATP-dependent DNA ligase family profile" evidence="20">
    <location>
        <begin position="347"/>
        <end position="481"/>
    </location>
</feature>
<dbReference type="Pfam" id="PF04675">
    <property type="entry name" value="DNA_ligase_A_N"/>
    <property type="match status" value="1"/>
</dbReference>
<dbReference type="SUPFAM" id="SSF56091">
    <property type="entry name" value="DNA ligase/mRNA capping enzyme, catalytic domain"/>
    <property type="match status" value="1"/>
</dbReference>
<evidence type="ECO:0000256" key="4">
    <source>
        <dbReference type="ARBA" id="ARBA00012727"/>
    </source>
</evidence>
<dbReference type="SUPFAM" id="SSF50249">
    <property type="entry name" value="Nucleic acid-binding proteins"/>
    <property type="match status" value="1"/>
</dbReference>
<evidence type="ECO:0000259" key="20">
    <source>
        <dbReference type="PROSITE" id="PS50160"/>
    </source>
</evidence>
<evidence type="ECO:0000256" key="7">
    <source>
        <dbReference type="ARBA" id="ARBA00022723"/>
    </source>
</evidence>
<comment type="caution">
    <text evidence="22">The sequence shown here is derived from an EMBL/GenBank/DDBJ whole genome shotgun (WGS) entry which is preliminary data.</text>
</comment>
<comment type="cofactor">
    <cofactor evidence="1">
        <name>Mg(2+)</name>
        <dbReference type="ChEBI" id="CHEBI:18420"/>
    </cofactor>
</comment>
<organism evidence="22 23">
    <name type="scientific">Parnassius mnemosyne</name>
    <name type="common">clouded apollo</name>
    <dbReference type="NCBI Taxonomy" id="213953"/>
    <lineage>
        <taxon>Eukaryota</taxon>
        <taxon>Metazoa</taxon>
        <taxon>Ecdysozoa</taxon>
        <taxon>Arthropoda</taxon>
        <taxon>Hexapoda</taxon>
        <taxon>Insecta</taxon>
        <taxon>Pterygota</taxon>
        <taxon>Neoptera</taxon>
        <taxon>Endopterygota</taxon>
        <taxon>Lepidoptera</taxon>
        <taxon>Glossata</taxon>
        <taxon>Ditrysia</taxon>
        <taxon>Papilionoidea</taxon>
        <taxon>Papilionidae</taxon>
        <taxon>Parnassiinae</taxon>
        <taxon>Parnassini</taxon>
        <taxon>Parnassius</taxon>
        <taxon>Driopa</taxon>
    </lineage>
</organism>
<protein>
    <recommendedName>
        <fullName evidence="5">DNA ligase 4</fullName>
        <ecNumber evidence="4">6.5.1.1</ecNumber>
    </recommendedName>
    <alternativeName>
        <fullName evidence="17">DNA ligase IV</fullName>
    </alternativeName>
    <alternativeName>
        <fullName evidence="16">Polydeoxyribonucleotide synthase [ATP] 4</fullName>
    </alternativeName>
</protein>
<evidence type="ECO:0000313" key="22">
    <source>
        <dbReference type="EMBL" id="CAK1602303.1"/>
    </source>
</evidence>
<dbReference type="AlphaFoldDB" id="A0AAV1M3M5"/>
<dbReference type="GO" id="GO:0046872">
    <property type="term" value="F:metal ion binding"/>
    <property type="evidence" value="ECO:0007669"/>
    <property type="project" value="UniProtKB-KW"/>
</dbReference>
<keyword evidence="10" id="KW-0227">DNA damage</keyword>
<dbReference type="GO" id="GO:0006310">
    <property type="term" value="P:DNA recombination"/>
    <property type="evidence" value="ECO:0007669"/>
    <property type="project" value="UniProtKB-KW"/>
</dbReference>
<dbReference type="InterPro" id="IPR012310">
    <property type="entry name" value="DNA_ligase_ATP-dep_cent"/>
</dbReference>
<dbReference type="Gene3D" id="3.30.470.30">
    <property type="entry name" value="DNA ligase/mRNA capping enzyme"/>
    <property type="match status" value="1"/>
</dbReference>
<keyword evidence="14" id="KW-0234">DNA repair</keyword>
<evidence type="ECO:0000259" key="21">
    <source>
        <dbReference type="PROSITE" id="PS50172"/>
    </source>
</evidence>
<dbReference type="PANTHER" id="PTHR45997">
    <property type="entry name" value="DNA LIGASE 4"/>
    <property type="match status" value="1"/>
</dbReference>
<evidence type="ECO:0000256" key="6">
    <source>
        <dbReference type="ARBA" id="ARBA00022598"/>
    </source>
</evidence>
<dbReference type="GO" id="GO:0003677">
    <property type="term" value="F:DNA binding"/>
    <property type="evidence" value="ECO:0007669"/>
    <property type="project" value="InterPro"/>
</dbReference>
<keyword evidence="12" id="KW-0460">Magnesium</keyword>
<evidence type="ECO:0000256" key="16">
    <source>
        <dbReference type="ARBA" id="ARBA00030676"/>
    </source>
</evidence>
<gene>
    <name evidence="22" type="ORF">PARMNEM_LOCUS20827</name>
</gene>
<dbReference type="SUPFAM" id="SSF52113">
    <property type="entry name" value="BRCT domain"/>
    <property type="match status" value="2"/>
</dbReference>
<dbReference type="PROSITE" id="PS50172">
    <property type="entry name" value="BRCT"/>
    <property type="match status" value="2"/>
</dbReference>
<evidence type="ECO:0000313" key="23">
    <source>
        <dbReference type="Proteomes" id="UP001314205"/>
    </source>
</evidence>
<accession>A0AAV1M3M5</accession>
<evidence type="ECO:0000256" key="14">
    <source>
        <dbReference type="ARBA" id="ARBA00023204"/>
    </source>
</evidence>
<dbReference type="PANTHER" id="PTHR45997:SF1">
    <property type="entry name" value="DNA LIGASE 4"/>
    <property type="match status" value="1"/>
</dbReference>
<dbReference type="PROSITE" id="PS50160">
    <property type="entry name" value="DNA_LIGASE_A3"/>
    <property type="match status" value="1"/>
</dbReference>
<dbReference type="InterPro" id="IPR001357">
    <property type="entry name" value="BRCT_dom"/>
</dbReference>
<keyword evidence="7" id="KW-0479">Metal-binding</keyword>
<evidence type="ECO:0000256" key="8">
    <source>
        <dbReference type="ARBA" id="ARBA00022737"/>
    </source>
</evidence>
<dbReference type="Pfam" id="PF01068">
    <property type="entry name" value="DNA_ligase_A_M"/>
    <property type="match status" value="1"/>
</dbReference>
<dbReference type="GO" id="GO:0003910">
    <property type="term" value="F:DNA ligase (ATP) activity"/>
    <property type="evidence" value="ECO:0007669"/>
    <property type="project" value="UniProtKB-EC"/>
</dbReference>
<dbReference type="InterPro" id="IPR036599">
    <property type="entry name" value="DNA_ligase_N_sf"/>
</dbReference>
<dbReference type="GO" id="GO:0005524">
    <property type="term" value="F:ATP binding"/>
    <property type="evidence" value="ECO:0007669"/>
    <property type="project" value="UniProtKB-KW"/>
</dbReference>
<keyword evidence="6" id="KW-0436">Ligase</keyword>
<reference evidence="22 23" key="1">
    <citation type="submission" date="2023-11" db="EMBL/GenBank/DDBJ databases">
        <authorList>
            <person name="Hedman E."/>
            <person name="Englund M."/>
            <person name="Stromberg M."/>
            <person name="Nyberg Akerstrom W."/>
            <person name="Nylinder S."/>
            <person name="Jareborg N."/>
            <person name="Kallberg Y."/>
            <person name="Kronander E."/>
        </authorList>
    </citation>
    <scope>NUCLEOTIDE SEQUENCE [LARGE SCALE GENOMIC DNA]</scope>
</reference>
<dbReference type="Pfam" id="PF00533">
    <property type="entry name" value="BRCT"/>
    <property type="match status" value="1"/>
</dbReference>
<dbReference type="InterPro" id="IPR000977">
    <property type="entry name" value="DNA_ligase_ATP-dep"/>
</dbReference>
<keyword evidence="11" id="KW-0067">ATP-binding</keyword>
<keyword evidence="8" id="KW-0677">Repeat</keyword>
<dbReference type="InterPro" id="IPR044125">
    <property type="entry name" value="Adenylation_DNA_ligase_IV"/>
</dbReference>
<dbReference type="GO" id="GO:0032807">
    <property type="term" value="C:DNA ligase IV complex"/>
    <property type="evidence" value="ECO:0007669"/>
    <property type="project" value="TreeGrafter"/>
</dbReference>
<comment type="similarity">
    <text evidence="3 19">Belongs to the ATP-dependent DNA ligase family.</text>
</comment>
<evidence type="ECO:0000256" key="15">
    <source>
        <dbReference type="ARBA" id="ARBA00023242"/>
    </source>
</evidence>
<dbReference type="InterPro" id="IPR036420">
    <property type="entry name" value="BRCT_dom_sf"/>
</dbReference>
<dbReference type="GO" id="GO:0071897">
    <property type="term" value="P:DNA biosynthetic process"/>
    <property type="evidence" value="ECO:0007669"/>
    <property type="project" value="InterPro"/>
</dbReference>
<dbReference type="CDD" id="cd07903">
    <property type="entry name" value="Adenylation_DNA_ligase_IV"/>
    <property type="match status" value="1"/>
</dbReference>
<keyword evidence="9" id="KW-0547">Nucleotide-binding</keyword>
<dbReference type="InterPro" id="IPR021536">
    <property type="entry name" value="DNA_ligase_IV_dom"/>
</dbReference>
<name>A0AAV1M3M5_9NEOP</name>
<dbReference type="Gene3D" id="3.40.50.10190">
    <property type="entry name" value="BRCT domain"/>
    <property type="match status" value="2"/>
</dbReference>
<keyword evidence="15" id="KW-0539">Nucleus</keyword>
<evidence type="ECO:0000256" key="18">
    <source>
        <dbReference type="ARBA" id="ARBA00034003"/>
    </source>
</evidence>
<proteinExistence type="inferred from homology"/>
<dbReference type="InterPro" id="IPR012308">
    <property type="entry name" value="DNA_ligase_ATP-dep_N"/>
</dbReference>
<evidence type="ECO:0000256" key="17">
    <source>
        <dbReference type="ARBA" id="ARBA00031942"/>
    </source>
</evidence>
<dbReference type="GO" id="GO:0006297">
    <property type="term" value="P:nucleotide-excision repair, DNA gap filling"/>
    <property type="evidence" value="ECO:0007669"/>
    <property type="project" value="TreeGrafter"/>
</dbReference>
<evidence type="ECO:0000256" key="10">
    <source>
        <dbReference type="ARBA" id="ARBA00022763"/>
    </source>
</evidence>
<evidence type="ECO:0000256" key="11">
    <source>
        <dbReference type="ARBA" id="ARBA00022840"/>
    </source>
</evidence>
<evidence type="ECO:0000256" key="12">
    <source>
        <dbReference type="ARBA" id="ARBA00022842"/>
    </source>
</evidence>
<evidence type="ECO:0000256" key="19">
    <source>
        <dbReference type="RuleBase" id="RU004196"/>
    </source>
</evidence>
<comment type="catalytic activity">
    <reaction evidence="18">
        <text>ATP + (deoxyribonucleotide)n-3'-hydroxyl + 5'-phospho-(deoxyribonucleotide)m = (deoxyribonucleotide)n+m + AMP + diphosphate.</text>
        <dbReference type="EC" id="6.5.1.1"/>
    </reaction>
</comment>
<evidence type="ECO:0000256" key="2">
    <source>
        <dbReference type="ARBA" id="ARBA00004123"/>
    </source>
</evidence>
<dbReference type="Proteomes" id="UP001314205">
    <property type="component" value="Unassembled WGS sequence"/>
</dbReference>
<dbReference type="GO" id="GO:0006303">
    <property type="term" value="P:double-strand break repair via nonhomologous end joining"/>
    <property type="evidence" value="ECO:0007669"/>
    <property type="project" value="TreeGrafter"/>
</dbReference>
<dbReference type="Gene3D" id="1.10.3260.10">
    <property type="entry name" value="DNA ligase, ATP-dependent, N-terminal domain"/>
    <property type="match status" value="1"/>
</dbReference>